<proteinExistence type="predicted"/>
<dbReference type="Proteomes" id="UP001152607">
    <property type="component" value="Unassembled WGS sequence"/>
</dbReference>
<feature type="compositionally biased region" description="Basic residues" evidence="1">
    <location>
        <begin position="122"/>
        <end position="133"/>
    </location>
</feature>
<dbReference type="OrthoDB" id="3800848at2759"/>
<sequence>MATSHSPHKPTPTPTPTQKPSDPLPPSSSCFSIHSTHDTTKLDAEPRGRLKRRRRMSSHSPPAPRATSPSRGHDRDSGSRHRHHHRKHHRADSSSSATPPPGLVGGVNRRRRSDAEPDHTLRGRVRNRSRSRSGRVISEEDGDSDGGGGEDGTYESEERGVRERRRRRRDVPPSRARVLGEDGQAVDREMRRQRSLRNMYEYSKHGKAARKDSFGMDVQSGGLDQDENRRPSF</sequence>
<protein>
    <submittedName>
        <fullName evidence="2">Uncharacterized protein</fullName>
    </submittedName>
</protein>
<feature type="compositionally biased region" description="Pro residues" evidence="1">
    <location>
        <begin position="9"/>
        <end position="26"/>
    </location>
</feature>
<dbReference type="EMBL" id="CAOQHR010000007">
    <property type="protein sequence ID" value="CAI6337089.1"/>
    <property type="molecule type" value="Genomic_DNA"/>
</dbReference>
<dbReference type="AlphaFoldDB" id="A0A9W4UK11"/>
<organism evidence="2 3">
    <name type="scientific">Periconia digitata</name>
    <dbReference type="NCBI Taxonomy" id="1303443"/>
    <lineage>
        <taxon>Eukaryota</taxon>
        <taxon>Fungi</taxon>
        <taxon>Dikarya</taxon>
        <taxon>Ascomycota</taxon>
        <taxon>Pezizomycotina</taxon>
        <taxon>Dothideomycetes</taxon>
        <taxon>Pleosporomycetidae</taxon>
        <taxon>Pleosporales</taxon>
        <taxon>Massarineae</taxon>
        <taxon>Periconiaceae</taxon>
        <taxon>Periconia</taxon>
    </lineage>
</organism>
<keyword evidence="3" id="KW-1185">Reference proteome</keyword>
<evidence type="ECO:0000313" key="3">
    <source>
        <dbReference type="Proteomes" id="UP001152607"/>
    </source>
</evidence>
<comment type="caution">
    <text evidence="2">The sequence shown here is derived from an EMBL/GenBank/DDBJ whole genome shotgun (WGS) entry which is preliminary data.</text>
</comment>
<reference evidence="2" key="1">
    <citation type="submission" date="2023-01" db="EMBL/GenBank/DDBJ databases">
        <authorList>
            <person name="Van Ghelder C."/>
            <person name="Rancurel C."/>
        </authorList>
    </citation>
    <scope>NUCLEOTIDE SEQUENCE</scope>
    <source>
        <strain evidence="2">CNCM I-4278</strain>
    </source>
</reference>
<accession>A0A9W4UK11</accession>
<name>A0A9W4UK11_9PLEO</name>
<feature type="region of interest" description="Disordered" evidence="1">
    <location>
        <begin position="1"/>
        <end position="233"/>
    </location>
</feature>
<feature type="compositionally biased region" description="Basic and acidic residues" evidence="1">
    <location>
        <begin position="35"/>
        <end position="48"/>
    </location>
</feature>
<feature type="compositionally biased region" description="Basic residues" evidence="1">
    <location>
        <begin position="80"/>
        <end position="90"/>
    </location>
</feature>
<gene>
    <name evidence="2" type="ORF">PDIGIT_LOCUS10197</name>
</gene>
<evidence type="ECO:0000313" key="2">
    <source>
        <dbReference type="EMBL" id="CAI6337089.1"/>
    </source>
</evidence>
<evidence type="ECO:0000256" key="1">
    <source>
        <dbReference type="SAM" id="MobiDB-lite"/>
    </source>
</evidence>